<dbReference type="Proteomes" id="UP001057452">
    <property type="component" value="Chromosome 14"/>
</dbReference>
<accession>A0ACB9WLQ0</accession>
<gene>
    <name evidence="1" type="ORF">KUCAC02_003226</name>
</gene>
<proteinExistence type="predicted"/>
<reference evidence="1" key="1">
    <citation type="submission" date="2022-05" db="EMBL/GenBank/DDBJ databases">
        <title>Chromosome-level genome of Chaenocephalus aceratus.</title>
        <authorList>
            <person name="Park H."/>
        </authorList>
    </citation>
    <scope>NUCLEOTIDE SEQUENCE</scope>
    <source>
        <strain evidence="1">KU_202001</strain>
    </source>
</reference>
<protein>
    <submittedName>
        <fullName evidence="1">Uncharacterized protein</fullName>
    </submittedName>
</protein>
<name>A0ACB9WLQ0_CHAAC</name>
<comment type="caution">
    <text evidence="1">The sequence shown here is derived from an EMBL/GenBank/DDBJ whole genome shotgun (WGS) entry which is preliminary data.</text>
</comment>
<evidence type="ECO:0000313" key="2">
    <source>
        <dbReference type="Proteomes" id="UP001057452"/>
    </source>
</evidence>
<evidence type="ECO:0000313" key="1">
    <source>
        <dbReference type="EMBL" id="KAI4814008.1"/>
    </source>
</evidence>
<organism evidence="1 2">
    <name type="scientific">Chaenocephalus aceratus</name>
    <name type="common">Blackfin icefish</name>
    <name type="synonym">Chaenichthys aceratus</name>
    <dbReference type="NCBI Taxonomy" id="36190"/>
    <lineage>
        <taxon>Eukaryota</taxon>
        <taxon>Metazoa</taxon>
        <taxon>Chordata</taxon>
        <taxon>Craniata</taxon>
        <taxon>Vertebrata</taxon>
        <taxon>Euteleostomi</taxon>
        <taxon>Actinopterygii</taxon>
        <taxon>Neopterygii</taxon>
        <taxon>Teleostei</taxon>
        <taxon>Neoteleostei</taxon>
        <taxon>Acanthomorphata</taxon>
        <taxon>Eupercaria</taxon>
        <taxon>Perciformes</taxon>
        <taxon>Notothenioidei</taxon>
        <taxon>Channichthyidae</taxon>
        <taxon>Chaenocephalus</taxon>
    </lineage>
</organism>
<keyword evidence="2" id="KW-1185">Reference proteome</keyword>
<sequence length="602" mass="68061">MSLSKKSKVDTECRVFQDKWTASYFFTEVNGKPVCLVCSQQVAVPKEYNIHRHYETHHGEKYDCLQGQRRKEKINDLLSGLKKQHAVFTRSRDISDAAVNASYLIANEIASASKPYSEGEFVKTCMLKATEIVCPEKRQAFANISLTRNTVKDRIADLSADLESQKKTKVKSFVAFSVAIDESTDIPDVAQLAILICGVDETLTVTKEFLELVPMTDTTKADDVFSALVEALDRVGVDRTRAVSLATDGAPSMIGKKAGVATKFREKVQAANGGDRFWTFHCILHQEALCCKTLKMDHVMKVVVQTVDFIRARGLNHRQFDSLLSDKDITCSLPYHSEVRWLSRGAALKRFSDLREEIGQFMEKKGKPVHELKNPEWLQDLAFVVDISERLNNLNITMKGRKKVVTEYYDSIRAFKLKLALWETQLSSGEPAHFPHLRNVHMTGVTADMSRYKDNITELLREFERRFQVFGELETEFAVFRSPFAVKAADLPVDIQLEIIDLQCDQDLKDKFASSDLGTFYRYLLPGYPKLTALAAKVLSMFGTTCLCEQVFSVMNITKTKLRSRLTHKCLNEIIKLAASQDFKPDIDALVRAKRCQVSGAN</sequence>
<dbReference type="EMBL" id="CM043798">
    <property type="protein sequence ID" value="KAI4814008.1"/>
    <property type="molecule type" value="Genomic_DNA"/>
</dbReference>